<reference evidence="1" key="1">
    <citation type="submission" date="2020-07" db="EMBL/GenBank/DDBJ databases">
        <title>Multicomponent nature underlies the extraordinary mechanical properties of spider dragline silk.</title>
        <authorList>
            <person name="Kono N."/>
            <person name="Nakamura H."/>
            <person name="Mori M."/>
            <person name="Yoshida Y."/>
            <person name="Ohtoshi R."/>
            <person name="Malay A.D."/>
            <person name="Moran D.A.P."/>
            <person name="Tomita M."/>
            <person name="Numata K."/>
            <person name="Arakawa K."/>
        </authorList>
    </citation>
    <scope>NUCLEOTIDE SEQUENCE</scope>
</reference>
<dbReference type="EMBL" id="BMAO01034502">
    <property type="protein sequence ID" value="GFQ96959.1"/>
    <property type="molecule type" value="Genomic_DNA"/>
</dbReference>
<organism evidence="1 2">
    <name type="scientific">Trichonephila clavata</name>
    <name type="common">Joro spider</name>
    <name type="synonym">Nephila clavata</name>
    <dbReference type="NCBI Taxonomy" id="2740835"/>
    <lineage>
        <taxon>Eukaryota</taxon>
        <taxon>Metazoa</taxon>
        <taxon>Ecdysozoa</taxon>
        <taxon>Arthropoda</taxon>
        <taxon>Chelicerata</taxon>
        <taxon>Arachnida</taxon>
        <taxon>Araneae</taxon>
        <taxon>Araneomorphae</taxon>
        <taxon>Entelegynae</taxon>
        <taxon>Araneoidea</taxon>
        <taxon>Nephilidae</taxon>
        <taxon>Trichonephila</taxon>
    </lineage>
</organism>
<dbReference type="AlphaFoldDB" id="A0A8X6G8X5"/>
<evidence type="ECO:0000313" key="2">
    <source>
        <dbReference type="Proteomes" id="UP000887116"/>
    </source>
</evidence>
<name>A0A8X6G8X5_TRICU</name>
<comment type="caution">
    <text evidence="1">The sequence shown here is derived from an EMBL/GenBank/DDBJ whole genome shotgun (WGS) entry which is preliminary data.</text>
</comment>
<evidence type="ECO:0000313" key="1">
    <source>
        <dbReference type="EMBL" id="GFQ96959.1"/>
    </source>
</evidence>
<keyword evidence="2" id="KW-1185">Reference proteome</keyword>
<sequence length="88" mass="10380">MLLTKWKTAPSLFPKSSRDLTSLDKQSGSPKEIRKEYVRDRDCISSRKTRDGEEVRDRFGQIRKEEEKSHGLRRLLFFLAQCFYAPIT</sequence>
<accession>A0A8X6G8X5</accession>
<dbReference type="Proteomes" id="UP000887116">
    <property type="component" value="Unassembled WGS sequence"/>
</dbReference>
<protein>
    <submittedName>
        <fullName evidence="1">Uncharacterized protein</fullName>
    </submittedName>
</protein>
<gene>
    <name evidence="1" type="ORF">TNCT_64841</name>
</gene>
<proteinExistence type="predicted"/>